<accession>A0A1B0B5Z4</accession>
<evidence type="ECO:0000256" key="1">
    <source>
        <dbReference type="SAM" id="Phobius"/>
    </source>
</evidence>
<reference evidence="3" key="1">
    <citation type="submission" date="2015-01" db="EMBL/GenBank/DDBJ databases">
        <authorList>
            <person name="Aksoy S."/>
            <person name="Warren W."/>
            <person name="Wilson R.K."/>
        </authorList>
    </citation>
    <scope>NUCLEOTIDE SEQUENCE [LARGE SCALE GENOMIC DNA]</scope>
    <source>
        <strain evidence="3">IAEA</strain>
    </source>
</reference>
<sequence length="95" mass="10794">MVLRKHQNEVNFLINFCQKLLPSASSSVDGVLYILIDFLFTVTFFHRSQRRGPHSLTCPFGFGFERNEIYCLIVTASVTAALLLGFGRQVRTSNH</sequence>
<feature type="transmembrane region" description="Helical" evidence="1">
    <location>
        <begin position="30"/>
        <end position="48"/>
    </location>
</feature>
<keyword evidence="1" id="KW-0472">Membrane</keyword>
<feature type="transmembrane region" description="Helical" evidence="1">
    <location>
        <begin position="69"/>
        <end position="87"/>
    </location>
</feature>
<reference evidence="2" key="2">
    <citation type="submission" date="2020-05" db="UniProtKB">
        <authorList>
            <consortium name="EnsemblMetazoa"/>
        </authorList>
    </citation>
    <scope>IDENTIFICATION</scope>
    <source>
        <strain evidence="2">IAEA</strain>
    </source>
</reference>
<dbReference type="EMBL" id="JXJN01008927">
    <property type="status" value="NOT_ANNOTATED_CDS"/>
    <property type="molecule type" value="Genomic_DNA"/>
</dbReference>
<organism evidence="2 3">
    <name type="scientific">Glossina palpalis gambiensis</name>
    <dbReference type="NCBI Taxonomy" id="67801"/>
    <lineage>
        <taxon>Eukaryota</taxon>
        <taxon>Metazoa</taxon>
        <taxon>Ecdysozoa</taxon>
        <taxon>Arthropoda</taxon>
        <taxon>Hexapoda</taxon>
        <taxon>Insecta</taxon>
        <taxon>Pterygota</taxon>
        <taxon>Neoptera</taxon>
        <taxon>Endopterygota</taxon>
        <taxon>Diptera</taxon>
        <taxon>Brachycera</taxon>
        <taxon>Muscomorpha</taxon>
        <taxon>Hippoboscoidea</taxon>
        <taxon>Glossinidae</taxon>
        <taxon>Glossina</taxon>
    </lineage>
</organism>
<dbReference type="VEuPathDB" id="VectorBase:GPPI020026"/>
<protein>
    <submittedName>
        <fullName evidence="2">Uncharacterized protein</fullName>
    </submittedName>
</protein>
<keyword evidence="1" id="KW-0812">Transmembrane</keyword>
<evidence type="ECO:0000313" key="2">
    <source>
        <dbReference type="EnsemblMetazoa" id="GPPI020026-PA"/>
    </source>
</evidence>
<evidence type="ECO:0000313" key="3">
    <source>
        <dbReference type="Proteomes" id="UP000092460"/>
    </source>
</evidence>
<dbReference type="Proteomes" id="UP000092460">
    <property type="component" value="Unassembled WGS sequence"/>
</dbReference>
<name>A0A1B0B5Z4_9MUSC</name>
<dbReference type="EnsemblMetazoa" id="GPPI020026-RA">
    <property type="protein sequence ID" value="GPPI020026-PA"/>
    <property type="gene ID" value="GPPI020026"/>
</dbReference>
<dbReference type="AlphaFoldDB" id="A0A1B0B5Z4"/>
<proteinExistence type="predicted"/>
<keyword evidence="1" id="KW-1133">Transmembrane helix</keyword>
<keyword evidence="3" id="KW-1185">Reference proteome</keyword>